<accession>G0T5F2</accession>
<sequence>MEPNNYNGVHIISEAVIMGGISMYFYKKISELESTVENLQSTVENLKGQIIMQNNQIRFLLGSNQPQLQQFNGLNHNASQQTTPLKMPQFKPQKVNQPLFREEVSREEINEKVCEGGVCKLVPKTHDKKVVISKVSKQVDFDKEGITPDETFKVNTFTNFSPNPVLKSVTPKPSTSVSENTGEDELQKILNDIDDE</sequence>
<keyword evidence="4" id="KW-1185">Reference proteome</keyword>
<dbReference type="Proteomes" id="UP000112896">
    <property type="component" value="Segment"/>
</dbReference>
<organism evidence="3 4">
    <name type="scientific">Wiseana iridescent virus</name>
    <name type="common">WIV</name>
    <name type="synonym">Insect iridescent virus type 9</name>
    <dbReference type="NCBI Taxonomy" id="68347"/>
    <lineage>
        <taxon>Viruses</taxon>
        <taxon>Varidnaviria</taxon>
        <taxon>Bamfordvirae</taxon>
        <taxon>Nucleocytoviricota</taxon>
        <taxon>Megaviricetes</taxon>
        <taxon>Pimascovirales</taxon>
        <taxon>Pimascovirales incertae sedis</taxon>
        <taxon>Iridoviridae</taxon>
        <taxon>Betairidovirinae</taxon>
        <taxon>Chloriridovirus</taxon>
        <taxon>Chloriridovirus wiseana1</taxon>
        <taxon>Invertebrate iridescent virus 9</taxon>
    </lineage>
</organism>
<proteinExistence type="predicted"/>
<evidence type="ECO:0000313" key="4">
    <source>
        <dbReference type="Proteomes" id="UP000112896"/>
    </source>
</evidence>
<feature type="region of interest" description="Disordered" evidence="2">
    <location>
        <begin position="163"/>
        <end position="196"/>
    </location>
</feature>
<name>G0T5F2_IRV9</name>
<evidence type="ECO:0000256" key="2">
    <source>
        <dbReference type="SAM" id="MobiDB-lite"/>
    </source>
</evidence>
<evidence type="ECO:0000256" key="1">
    <source>
        <dbReference type="SAM" id="Coils"/>
    </source>
</evidence>
<keyword evidence="1" id="KW-0175">Coiled coil</keyword>
<organismHost>
    <name type="scientific">Wiseana cervinata</name>
    <dbReference type="NCBI Taxonomy" id="107013"/>
</organismHost>
<reference evidence="3 4" key="1">
    <citation type="journal article" date="2011" name="J. Virol.">
        <title>Genomic and proteomic analysis of invertebrate iridovirus type 9.</title>
        <authorList>
            <person name="Wong C.K."/>
            <person name="Young V.L."/>
            <person name="Kleffmann T."/>
            <person name="Ward V.K."/>
        </authorList>
    </citation>
    <scope>NUCLEOTIDE SEQUENCE [LARGE SCALE GENOMIC DNA]</scope>
</reference>
<evidence type="ECO:0000313" key="3">
    <source>
        <dbReference type="EMBL" id="ADO00470.1"/>
    </source>
</evidence>
<dbReference type="EMBL" id="GQ918152">
    <property type="protein sequence ID" value="ADO00470.1"/>
    <property type="molecule type" value="Genomic_DNA"/>
</dbReference>
<dbReference type="RefSeq" id="YP_004732909.1">
    <property type="nucleotide sequence ID" value="NC_015780.1"/>
</dbReference>
<feature type="coiled-coil region" evidence="1">
    <location>
        <begin position="29"/>
        <end position="56"/>
    </location>
</feature>
<protein>
    <submittedName>
        <fullName evidence="3">Uncharacterized protein</fullName>
    </submittedName>
</protein>
<dbReference type="GeneID" id="10963848"/>
<feature type="compositionally biased region" description="Polar residues" evidence="2">
    <location>
        <begin position="171"/>
        <end position="180"/>
    </location>
</feature>
<dbReference type="KEGG" id="vg:10963848"/>